<protein>
    <submittedName>
        <fullName evidence="5">MarR family winged helix-turn-helix transcriptional regulator</fullName>
    </submittedName>
</protein>
<evidence type="ECO:0000259" key="4">
    <source>
        <dbReference type="PROSITE" id="PS50995"/>
    </source>
</evidence>
<name>A0ABW5N1I8_9FLAO</name>
<evidence type="ECO:0000313" key="6">
    <source>
        <dbReference type="Proteomes" id="UP001597526"/>
    </source>
</evidence>
<organism evidence="5 6">
    <name type="scientific">Croceitalea marina</name>
    <dbReference type="NCBI Taxonomy" id="1775166"/>
    <lineage>
        <taxon>Bacteria</taxon>
        <taxon>Pseudomonadati</taxon>
        <taxon>Bacteroidota</taxon>
        <taxon>Flavobacteriia</taxon>
        <taxon>Flavobacteriales</taxon>
        <taxon>Flavobacteriaceae</taxon>
        <taxon>Croceitalea</taxon>
    </lineage>
</organism>
<reference evidence="6" key="1">
    <citation type="journal article" date="2019" name="Int. J. Syst. Evol. Microbiol.">
        <title>The Global Catalogue of Microorganisms (GCM) 10K type strain sequencing project: providing services to taxonomists for standard genome sequencing and annotation.</title>
        <authorList>
            <consortium name="The Broad Institute Genomics Platform"/>
            <consortium name="The Broad Institute Genome Sequencing Center for Infectious Disease"/>
            <person name="Wu L."/>
            <person name="Ma J."/>
        </authorList>
    </citation>
    <scope>NUCLEOTIDE SEQUENCE [LARGE SCALE GENOMIC DNA]</scope>
    <source>
        <strain evidence="6">KCTC 52368</strain>
    </source>
</reference>
<dbReference type="Proteomes" id="UP001597526">
    <property type="component" value="Unassembled WGS sequence"/>
</dbReference>
<dbReference type="EMBL" id="JBHULB010000081">
    <property type="protein sequence ID" value="MFD2588724.1"/>
    <property type="molecule type" value="Genomic_DNA"/>
</dbReference>
<keyword evidence="3" id="KW-0804">Transcription</keyword>
<keyword evidence="6" id="KW-1185">Reference proteome</keyword>
<dbReference type="SUPFAM" id="SSF46785">
    <property type="entry name" value="Winged helix' DNA-binding domain"/>
    <property type="match status" value="1"/>
</dbReference>
<dbReference type="InterPro" id="IPR000835">
    <property type="entry name" value="HTH_MarR-typ"/>
</dbReference>
<accession>A0ABW5N1I8</accession>
<dbReference type="InterPro" id="IPR036390">
    <property type="entry name" value="WH_DNA-bd_sf"/>
</dbReference>
<evidence type="ECO:0000256" key="2">
    <source>
        <dbReference type="ARBA" id="ARBA00023125"/>
    </source>
</evidence>
<dbReference type="InterPro" id="IPR036388">
    <property type="entry name" value="WH-like_DNA-bd_sf"/>
</dbReference>
<dbReference type="Pfam" id="PF12802">
    <property type="entry name" value="MarR_2"/>
    <property type="match status" value="1"/>
</dbReference>
<dbReference type="RefSeq" id="WP_377768215.1">
    <property type="nucleotide sequence ID" value="NZ_JBHULB010000081.1"/>
</dbReference>
<sequence>MEFSTNQEEEIMIEKSIEESIVLSIFDLSNQLKKIGDEVYQKVGLTTQQWLILLHLADNPNLPFFKREKHKKALMASELAESLNVSRANITNLINVLLEKNLVKQYEDADDRRKKRLQLTDEGIELLNRTQPSRLAVIMYLTEGFSQEEKETFLRFIEACMNKVTNEDEKIKSFHQLLVEA</sequence>
<evidence type="ECO:0000256" key="1">
    <source>
        <dbReference type="ARBA" id="ARBA00023015"/>
    </source>
</evidence>
<dbReference type="PROSITE" id="PS50995">
    <property type="entry name" value="HTH_MARR_2"/>
    <property type="match status" value="1"/>
</dbReference>
<dbReference type="PRINTS" id="PR00598">
    <property type="entry name" value="HTHMARR"/>
</dbReference>
<evidence type="ECO:0000313" key="5">
    <source>
        <dbReference type="EMBL" id="MFD2588724.1"/>
    </source>
</evidence>
<keyword evidence="1" id="KW-0805">Transcription regulation</keyword>
<keyword evidence="2" id="KW-0238">DNA-binding</keyword>
<comment type="caution">
    <text evidence="5">The sequence shown here is derived from an EMBL/GenBank/DDBJ whole genome shotgun (WGS) entry which is preliminary data.</text>
</comment>
<dbReference type="PANTHER" id="PTHR42756:SF1">
    <property type="entry name" value="TRANSCRIPTIONAL REPRESSOR OF EMRAB OPERON"/>
    <property type="match status" value="1"/>
</dbReference>
<gene>
    <name evidence="5" type="ORF">ACFSQJ_17485</name>
</gene>
<dbReference type="SMART" id="SM00347">
    <property type="entry name" value="HTH_MARR"/>
    <property type="match status" value="1"/>
</dbReference>
<evidence type="ECO:0000256" key="3">
    <source>
        <dbReference type="ARBA" id="ARBA00023163"/>
    </source>
</evidence>
<dbReference type="Gene3D" id="1.10.10.10">
    <property type="entry name" value="Winged helix-like DNA-binding domain superfamily/Winged helix DNA-binding domain"/>
    <property type="match status" value="1"/>
</dbReference>
<feature type="domain" description="HTH marR-type" evidence="4">
    <location>
        <begin position="18"/>
        <end position="162"/>
    </location>
</feature>
<dbReference type="PANTHER" id="PTHR42756">
    <property type="entry name" value="TRANSCRIPTIONAL REGULATOR, MARR"/>
    <property type="match status" value="1"/>
</dbReference>
<proteinExistence type="predicted"/>